<feature type="domain" description="Far11/STRP C-terminal" evidence="3">
    <location>
        <begin position="388"/>
        <end position="768"/>
    </location>
</feature>
<dbReference type="GO" id="GO:0007010">
    <property type="term" value="P:cytoskeleton organization"/>
    <property type="evidence" value="ECO:0007669"/>
    <property type="project" value="TreeGrafter"/>
</dbReference>
<dbReference type="InterPro" id="IPR012486">
    <property type="entry name" value="Far11/STRP_N"/>
</dbReference>
<dbReference type="SMART" id="SM01292">
    <property type="entry name" value="N1221"/>
    <property type="match status" value="1"/>
</dbReference>
<evidence type="ECO:0000256" key="1">
    <source>
        <dbReference type="SAM" id="MobiDB-lite"/>
    </source>
</evidence>
<dbReference type="Pfam" id="PF11882">
    <property type="entry name" value="DUF3402"/>
    <property type="match status" value="2"/>
</dbReference>
<feature type="domain" description="Far11/STRP N-terminal" evidence="2">
    <location>
        <begin position="52"/>
        <end position="322"/>
    </location>
</feature>
<dbReference type="PANTHER" id="PTHR13239:SF4">
    <property type="entry name" value="AT25231P"/>
    <property type="match status" value="1"/>
</dbReference>
<protein>
    <submittedName>
        <fullName evidence="4">Factor arrest protein 11</fullName>
    </submittedName>
</protein>
<sequence>MSPISTISEKSKEAENVMLEGAATSDRQQHDRFVTPSVLKRTVKQLANKSKQFHESYIYKDTGCLRTEIDDFFNYAEVTVELQAYRCSYEREFTAKDISLEDQRNRIQYLFDQFDSKAQDDRIQAARHLVYLALGTFGEYKHKTDEHMERLVATNKLLYACGTLTVLHHALERAWNELNLPELVSECTEKLGVEVDLYLTIFYVVVEVNRQEGVFDEESCALDIVYLESFFKALAKLRERYTVTFPIKKLTLVTWKTILATFGGLQKTKQLRTTARILNGLSADDEEAIAKCAPQDLYSFQEETAGKYTTYVPPNIPSDTYSKLSMKATPSLALAMGISAASLQTDLPYYTLFPPKSSQGIKPSVMPTASLVSTPIVLPVSTSSSSVPLSIEEAGDIYTKNMRISLSNHQILQERERAIQRWQRLRSSGRTDGTQLPINEENTPNLRYFKKFEALYTTMIPSLQDIVIVLLKVLLSTVSMNKTNSVDKKNADGPTFELFNGVDDVRNGEILSKAVSAILILLLKWSKLSHILKFEYLSQLLVDSGCMLLILKILGAQDITATVAAKTDIEGYSFFEHIHGNEIKEVDQNGQVEENNEATLYTNERNMFWTINLLRVLQMLSKHKPHRIMLLVHYKSSAILKRILKIVHPDMELYALKVLKGQGWDFLVNMKVISAIYLRCHPILRDDWLSKVDSETDIEEGRMEEINLRMLIKLYHGEKYIPSMLPVQDDFSNVENGNYPSSYMMNGQQDVFETFEDIELDPEFMKNYKPWLENGVFKECEEDEEEEDAMVENGDSFPEVGTPIPSSPVQKADTSAENLAKEINDLYLEEFHKEFKPKASEEGWDAPILPVTSTGLPMNPRWNRFGESDGDYMDEDDDDDYEAEDDDPLKNINWETLSEDELNDRLTKVEERTVQRWLSVDIDDPQHLKVLNAIEGLDLVSDCVEDDGDPPIYDESW</sequence>
<dbReference type="GO" id="GO:0005829">
    <property type="term" value="C:cytosol"/>
    <property type="evidence" value="ECO:0007669"/>
    <property type="project" value="TreeGrafter"/>
</dbReference>
<keyword evidence="5" id="KW-1185">Reference proteome</keyword>
<name>A0A8H7BY28_9FUNG</name>
<gene>
    <name evidence="4" type="primary">FAR11</name>
    <name evidence="4" type="ORF">EC973_007194</name>
</gene>
<dbReference type="SMART" id="SM01293">
    <property type="entry name" value="DUF3402"/>
    <property type="match status" value="1"/>
</dbReference>
<feature type="compositionally biased region" description="Acidic residues" evidence="1">
    <location>
        <begin position="868"/>
        <end position="887"/>
    </location>
</feature>
<dbReference type="InterPro" id="IPR021819">
    <property type="entry name" value="Far11/STRP_C"/>
</dbReference>
<proteinExistence type="predicted"/>
<evidence type="ECO:0000259" key="3">
    <source>
        <dbReference type="SMART" id="SM01293"/>
    </source>
</evidence>
<reference evidence="4" key="1">
    <citation type="submission" date="2020-01" db="EMBL/GenBank/DDBJ databases">
        <title>Genome Sequencing of Three Apophysomyces-Like Fungal Strains Confirms a Novel Fungal Genus in the Mucoromycota with divergent Burkholderia-like Endosymbiotic Bacteria.</title>
        <authorList>
            <person name="Stajich J.E."/>
            <person name="Macias A.M."/>
            <person name="Carter-House D."/>
            <person name="Lovett B."/>
            <person name="Kasson L.R."/>
            <person name="Berry K."/>
            <person name="Grigoriev I."/>
            <person name="Chang Y."/>
            <person name="Spatafora J."/>
            <person name="Kasson M.T."/>
        </authorList>
    </citation>
    <scope>NUCLEOTIDE SEQUENCE</scope>
    <source>
        <strain evidence="4">NRRL A-21654</strain>
    </source>
</reference>
<accession>A0A8H7BY28</accession>
<evidence type="ECO:0000259" key="2">
    <source>
        <dbReference type="SMART" id="SM01292"/>
    </source>
</evidence>
<evidence type="ECO:0000313" key="4">
    <source>
        <dbReference type="EMBL" id="KAF7727735.1"/>
    </source>
</evidence>
<comment type="caution">
    <text evidence="4">The sequence shown here is derived from an EMBL/GenBank/DDBJ whole genome shotgun (WGS) entry which is preliminary data.</text>
</comment>
<evidence type="ECO:0000313" key="5">
    <source>
        <dbReference type="Proteomes" id="UP000605846"/>
    </source>
</evidence>
<dbReference type="InterPro" id="IPR040185">
    <property type="entry name" value="Far11/STRP"/>
</dbReference>
<dbReference type="Pfam" id="PF07923">
    <property type="entry name" value="N1221"/>
    <property type="match status" value="1"/>
</dbReference>
<dbReference type="OrthoDB" id="18234at2759"/>
<dbReference type="EMBL" id="JABAYA010000050">
    <property type="protein sequence ID" value="KAF7727735.1"/>
    <property type="molecule type" value="Genomic_DNA"/>
</dbReference>
<feature type="region of interest" description="Disordered" evidence="1">
    <location>
        <begin position="860"/>
        <end position="887"/>
    </location>
</feature>
<organism evidence="4 5">
    <name type="scientific">Apophysomyces ossiformis</name>
    <dbReference type="NCBI Taxonomy" id="679940"/>
    <lineage>
        <taxon>Eukaryota</taxon>
        <taxon>Fungi</taxon>
        <taxon>Fungi incertae sedis</taxon>
        <taxon>Mucoromycota</taxon>
        <taxon>Mucoromycotina</taxon>
        <taxon>Mucoromycetes</taxon>
        <taxon>Mucorales</taxon>
        <taxon>Mucorineae</taxon>
        <taxon>Mucoraceae</taxon>
        <taxon>Apophysomyces</taxon>
    </lineage>
</organism>
<dbReference type="Proteomes" id="UP000605846">
    <property type="component" value="Unassembled WGS sequence"/>
</dbReference>
<dbReference type="AlphaFoldDB" id="A0A8H7BY28"/>
<dbReference type="PANTHER" id="PTHR13239">
    <property type="entry name" value="PROTEIN REQUIRED FOR HYPHAL ANASTOMOSIS HAM-2"/>
    <property type="match status" value="1"/>
</dbReference>